<evidence type="ECO:0000256" key="1">
    <source>
        <dbReference type="SAM" id="Phobius"/>
    </source>
</evidence>
<accession>A0A370IDQ7</accession>
<dbReference type="STRING" id="1210086.GCA_001613105_00237"/>
<name>A0A370IDQ7_9NOCA</name>
<protein>
    <submittedName>
        <fullName evidence="2">Uncharacterized protein</fullName>
    </submittedName>
</protein>
<feature type="transmembrane region" description="Helical" evidence="1">
    <location>
        <begin position="54"/>
        <end position="72"/>
    </location>
</feature>
<reference evidence="2 3" key="1">
    <citation type="submission" date="2018-07" db="EMBL/GenBank/DDBJ databases">
        <title>Genomic Encyclopedia of Type Strains, Phase IV (KMG-IV): sequencing the most valuable type-strain genomes for metagenomic binning, comparative biology and taxonomic classification.</title>
        <authorList>
            <person name="Goeker M."/>
        </authorList>
    </citation>
    <scope>NUCLEOTIDE SEQUENCE [LARGE SCALE GENOMIC DNA]</scope>
    <source>
        <strain evidence="2 3">DSM 44290</strain>
    </source>
</reference>
<dbReference type="AlphaFoldDB" id="A0A370IDQ7"/>
<sequence length="151" mass="16585">MAVTRVRTLPRVLVGTVLVNTLIGPLLADLVIPDIAEQHLRNPNWPPHAKFHDAQYIGMGMLTGAIGLRILLRRKGDPQAQFYLAAALGSVPWLGMWAALLFPGTAAKDPEFAHTGRRVFGLDPQLFIALVMLISLSAATTLERTRSRRAR</sequence>
<proteinExistence type="predicted"/>
<dbReference type="Proteomes" id="UP000254869">
    <property type="component" value="Unassembled WGS sequence"/>
</dbReference>
<dbReference type="Pfam" id="PF20345">
    <property type="entry name" value="DUF6640"/>
    <property type="match status" value="1"/>
</dbReference>
<keyword evidence="1" id="KW-0812">Transmembrane</keyword>
<organism evidence="2 3">
    <name type="scientific">Nocardia pseudobrasiliensis</name>
    <dbReference type="NCBI Taxonomy" id="45979"/>
    <lineage>
        <taxon>Bacteria</taxon>
        <taxon>Bacillati</taxon>
        <taxon>Actinomycetota</taxon>
        <taxon>Actinomycetes</taxon>
        <taxon>Mycobacteriales</taxon>
        <taxon>Nocardiaceae</taxon>
        <taxon>Nocardia</taxon>
    </lineage>
</organism>
<evidence type="ECO:0000313" key="3">
    <source>
        <dbReference type="Proteomes" id="UP000254869"/>
    </source>
</evidence>
<comment type="caution">
    <text evidence="2">The sequence shown here is derived from an EMBL/GenBank/DDBJ whole genome shotgun (WGS) entry which is preliminary data.</text>
</comment>
<evidence type="ECO:0000313" key="2">
    <source>
        <dbReference type="EMBL" id="RDI68852.1"/>
    </source>
</evidence>
<keyword evidence="1" id="KW-0472">Membrane</keyword>
<dbReference type="EMBL" id="QQBC01000001">
    <property type="protein sequence ID" value="RDI68852.1"/>
    <property type="molecule type" value="Genomic_DNA"/>
</dbReference>
<keyword evidence="1" id="KW-1133">Transmembrane helix</keyword>
<feature type="transmembrane region" description="Helical" evidence="1">
    <location>
        <begin position="124"/>
        <end position="142"/>
    </location>
</feature>
<dbReference type="InterPro" id="IPR046580">
    <property type="entry name" value="DUF6640"/>
</dbReference>
<keyword evidence="3" id="KW-1185">Reference proteome</keyword>
<feature type="transmembrane region" description="Helical" evidence="1">
    <location>
        <begin position="12"/>
        <end position="32"/>
    </location>
</feature>
<dbReference type="RefSeq" id="WP_067990474.1">
    <property type="nucleotide sequence ID" value="NZ_QQBC01000001.1"/>
</dbReference>
<gene>
    <name evidence="2" type="ORF">DFR76_101388</name>
</gene>
<feature type="transmembrane region" description="Helical" evidence="1">
    <location>
        <begin position="84"/>
        <end position="104"/>
    </location>
</feature>